<evidence type="ECO:0000256" key="1">
    <source>
        <dbReference type="ARBA" id="ARBA00004365"/>
    </source>
</evidence>
<dbReference type="InterPro" id="IPR053927">
    <property type="entry name" value="FlgK_helical"/>
</dbReference>
<evidence type="ECO:0000259" key="7">
    <source>
        <dbReference type="Pfam" id="PF06429"/>
    </source>
</evidence>
<dbReference type="InterPro" id="IPR002371">
    <property type="entry name" value="FlgK"/>
</dbReference>
<evidence type="ECO:0000256" key="4">
    <source>
        <dbReference type="ARBA" id="ARBA00016244"/>
    </source>
</evidence>
<dbReference type="NCBIfam" id="TIGR02492">
    <property type="entry name" value="flgK_ends"/>
    <property type="match status" value="1"/>
</dbReference>
<name>A0ABQ6LNJ5_9RHOB</name>
<dbReference type="Pfam" id="PF06429">
    <property type="entry name" value="Flg_bbr_C"/>
    <property type="match status" value="1"/>
</dbReference>
<keyword evidence="9" id="KW-0969">Cilium</keyword>
<keyword evidence="10" id="KW-1185">Reference proteome</keyword>
<dbReference type="PANTHER" id="PTHR30033:SF1">
    <property type="entry name" value="FLAGELLAR HOOK-ASSOCIATED PROTEIN 1"/>
    <property type="match status" value="1"/>
</dbReference>
<dbReference type="EMBL" id="BSYI01000025">
    <property type="protein sequence ID" value="GMG83855.1"/>
    <property type="molecule type" value="Genomic_DNA"/>
</dbReference>
<evidence type="ECO:0000256" key="2">
    <source>
        <dbReference type="ARBA" id="ARBA00004613"/>
    </source>
</evidence>
<comment type="subcellular location">
    <subcellularLocation>
        <location evidence="1">Bacterial flagellum</location>
    </subcellularLocation>
    <subcellularLocation>
        <location evidence="2">Secreted</location>
    </subcellularLocation>
</comment>
<keyword evidence="9" id="KW-0282">Flagellum</keyword>
<feature type="domain" description="Flagellar hook-associated protein FlgK helical" evidence="8">
    <location>
        <begin position="90"/>
        <end position="314"/>
    </location>
</feature>
<keyword evidence="5" id="KW-0964">Secreted</keyword>
<feature type="domain" description="Flagellar basal-body/hook protein C-terminal" evidence="7">
    <location>
        <begin position="455"/>
        <end position="491"/>
    </location>
</feature>
<keyword evidence="6" id="KW-0975">Bacterial flagellum</keyword>
<organism evidence="9 10">
    <name type="scientific">Paralimibaculum aggregatum</name>
    <dbReference type="NCBI Taxonomy" id="3036245"/>
    <lineage>
        <taxon>Bacteria</taxon>
        <taxon>Pseudomonadati</taxon>
        <taxon>Pseudomonadota</taxon>
        <taxon>Alphaproteobacteria</taxon>
        <taxon>Rhodobacterales</taxon>
        <taxon>Paracoccaceae</taxon>
        <taxon>Paralimibaculum</taxon>
    </lineage>
</organism>
<protein>
    <recommendedName>
        <fullName evidence="4">Flagellar hook-associated protein 1</fullName>
    </recommendedName>
</protein>
<dbReference type="RefSeq" id="WP_285672677.1">
    <property type="nucleotide sequence ID" value="NZ_BSYI01000025.1"/>
</dbReference>
<evidence type="ECO:0000256" key="6">
    <source>
        <dbReference type="ARBA" id="ARBA00023143"/>
    </source>
</evidence>
<evidence type="ECO:0000313" key="10">
    <source>
        <dbReference type="Proteomes" id="UP001239909"/>
    </source>
</evidence>
<dbReference type="InterPro" id="IPR010930">
    <property type="entry name" value="Flg_bb/hook_C_dom"/>
</dbReference>
<accession>A0ABQ6LNJ5</accession>
<evidence type="ECO:0000313" key="9">
    <source>
        <dbReference type="EMBL" id="GMG83855.1"/>
    </source>
</evidence>
<gene>
    <name evidence="9" type="primary">flgK</name>
    <name evidence="9" type="ORF">LNKW23_30690</name>
</gene>
<dbReference type="PANTHER" id="PTHR30033">
    <property type="entry name" value="FLAGELLAR HOOK-ASSOCIATED PROTEIN 1"/>
    <property type="match status" value="1"/>
</dbReference>
<evidence type="ECO:0000259" key="8">
    <source>
        <dbReference type="Pfam" id="PF22638"/>
    </source>
</evidence>
<dbReference type="Pfam" id="PF22638">
    <property type="entry name" value="FlgK_D1"/>
    <property type="match status" value="1"/>
</dbReference>
<proteinExistence type="inferred from homology"/>
<evidence type="ECO:0000256" key="3">
    <source>
        <dbReference type="ARBA" id="ARBA00009677"/>
    </source>
</evidence>
<dbReference type="Proteomes" id="UP001239909">
    <property type="component" value="Unassembled WGS sequence"/>
</dbReference>
<reference evidence="9 10" key="1">
    <citation type="submission" date="2023-04" db="EMBL/GenBank/DDBJ databases">
        <title>Marinoamorphus aggregata gen. nov., sp. Nov., isolate from tissue of brittle star Ophioplocus japonicus.</title>
        <authorList>
            <person name="Kawano K."/>
            <person name="Sawayama S."/>
            <person name="Nakagawa S."/>
        </authorList>
    </citation>
    <scope>NUCLEOTIDE SEQUENCE [LARGE SCALE GENOMIC DNA]</scope>
    <source>
        <strain evidence="9 10">NKW23</strain>
    </source>
</reference>
<comment type="similarity">
    <text evidence="3">Belongs to the flagella basal body rod proteins family.</text>
</comment>
<keyword evidence="9" id="KW-0966">Cell projection</keyword>
<sequence length="493" mass="50637">MSITNALNNALSGLRANGRLADITAGNLANALTPGYGRQEVALASSVTGTQGTGVRVAGVVRVTDPELSTARRMADGDLAERATGHSALQRLEAAFGTLEDPGSLGALLARFEASLRALGDTPENGPRQQAAAEAAGDLAAKFNALGQAVTDLRAQTDRGIASTVEATNTALEGVARLNRQIQIAVAAGRETAPLIDRREALIDQVAQALPVRQSIRPDGVIELRTLEGIGLADVTARRLDYTATPVYEPGLRYDDGAGTLSGLTLQGIDITPGGPGAQAVRGGALAGLFETRDTVAPEIETQLDSLAADLVTRLADPAIDTTLAPGDAGLFTDRGSAFALADITGIASRIALNAAVDPAEGGDPALLRDGLNAASPGPSSEDGLLRALADALSAPRDVTAPPATPGLAGQLSLAERIDGVVERIGTARVGAELEVTTLSAAREALASQETARLGVDTDLELSRLVEIEQAYAANAQVIQTAARMLDELQRIQ</sequence>
<dbReference type="SUPFAM" id="SSF64518">
    <property type="entry name" value="Phase 1 flagellin"/>
    <property type="match status" value="1"/>
</dbReference>
<comment type="caution">
    <text evidence="9">The sequence shown here is derived from an EMBL/GenBank/DDBJ whole genome shotgun (WGS) entry which is preliminary data.</text>
</comment>
<evidence type="ECO:0000256" key="5">
    <source>
        <dbReference type="ARBA" id="ARBA00022525"/>
    </source>
</evidence>